<gene>
    <name evidence="2" type="ORF">MGAL_10B088306</name>
</gene>
<organism evidence="2 3">
    <name type="scientific">Mytilus galloprovincialis</name>
    <name type="common">Mediterranean mussel</name>
    <dbReference type="NCBI Taxonomy" id="29158"/>
    <lineage>
        <taxon>Eukaryota</taxon>
        <taxon>Metazoa</taxon>
        <taxon>Spiralia</taxon>
        <taxon>Lophotrochozoa</taxon>
        <taxon>Mollusca</taxon>
        <taxon>Bivalvia</taxon>
        <taxon>Autobranchia</taxon>
        <taxon>Pteriomorphia</taxon>
        <taxon>Mytilida</taxon>
        <taxon>Mytiloidea</taxon>
        <taxon>Mytilidae</taxon>
        <taxon>Mytilinae</taxon>
        <taxon>Mytilus</taxon>
    </lineage>
</organism>
<feature type="compositionally biased region" description="Basic and acidic residues" evidence="1">
    <location>
        <begin position="29"/>
        <end position="43"/>
    </location>
</feature>
<dbReference type="InterPro" id="IPR008160">
    <property type="entry name" value="Collagen"/>
</dbReference>
<dbReference type="Proteomes" id="UP000596742">
    <property type="component" value="Unassembled WGS sequence"/>
</dbReference>
<evidence type="ECO:0000313" key="3">
    <source>
        <dbReference type="Proteomes" id="UP000596742"/>
    </source>
</evidence>
<feature type="region of interest" description="Disordered" evidence="1">
    <location>
        <begin position="1"/>
        <end position="43"/>
    </location>
</feature>
<dbReference type="Pfam" id="PF01391">
    <property type="entry name" value="Collagen"/>
    <property type="match status" value="1"/>
</dbReference>
<keyword evidence="3" id="KW-1185">Reference proteome</keyword>
<dbReference type="OrthoDB" id="5983381at2759"/>
<name>A0A8B6FXY5_MYTGA</name>
<dbReference type="EMBL" id="UYJE01007623">
    <property type="protein sequence ID" value="VDI56513.1"/>
    <property type="molecule type" value="Genomic_DNA"/>
</dbReference>
<comment type="caution">
    <text evidence="2">The sequence shown here is derived from an EMBL/GenBank/DDBJ whole genome shotgun (WGS) entry which is preliminary data.</text>
</comment>
<reference evidence="2" key="1">
    <citation type="submission" date="2018-11" db="EMBL/GenBank/DDBJ databases">
        <authorList>
            <person name="Alioto T."/>
            <person name="Alioto T."/>
        </authorList>
    </citation>
    <scope>NUCLEOTIDE SEQUENCE</scope>
</reference>
<protein>
    <submittedName>
        <fullName evidence="2">Uncharacterized protein</fullName>
    </submittedName>
</protein>
<accession>A0A8B6FXY5</accession>
<proteinExistence type="predicted"/>
<sequence>MTGPKGDMGDTGNIGPKGPIGQTGMPGLKGDKGERGYPGKDGKYDVRVQLYGKKRRIANIQEVAKYKIKNYRYQQYDHLWNKKTSRYTGYPQRNKERPYY</sequence>
<evidence type="ECO:0000256" key="1">
    <source>
        <dbReference type="SAM" id="MobiDB-lite"/>
    </source>
</evidence>
<evidence type="ECO:0000313" key="2">
    <source>
        <dbReference type="EMBL" id="VDI56513.1"/>
    </source>
</evidence>
<dbReference type="AlphaFoldDB" id="A0A8B6FXY5"/>